<protein>
    <submittedName>
        <fullName evidence="1">35053_t:CDS:1</fullName>
    </submittedName>
</protein>
<evidence type="ECO:0000313" key="1">
    <source>
        <dbReference type="EMBL" id="CAG8842236.1"/>
    </source>
</evidence>
<feature type="non-terminal residue" evidence="1">
    <location>
        <position position="1"/>
    </location>
</feature>
<sequence length="114" mass="13564">IHSRTENEPFKLHEPINKTLQQLSEQENFKECLQETCKLNDVHLKAVRKYLAGLYYTLSKVLHSHTNEIEICAKDWEMNEVIALGVIFKFFYVNFIYFDELEKETKYPYKIGSV</sequence>
<keyword evidence="2" id="KW-1185">Reference proteome</keyword>
<organism evidence="1 2">
    <name type="scientific">Gigaspora margarita</name>
    <dbReference type="NCBI Taxonomy" id="4874"/>
    <lineage>
        <taxon>Eukaryota</taxon>
        <taxon>Fungi</taxon>
        <taxon>Fungi incertae sedis</taxon>
        <taxon>Mucoromycota</taxon>
        <taxon>Glomeromycotina</taxon>
        <taxon>Glomeromycetes</taxon>
        <taxon>Diversisporales</taxon>
        <taxon>Gigasporaceae</taxon>
        <taxon>Gigaspora</taxon>
    </lineage>
</organism>
<comment type="caution">
    <text evidence="1">The sequence shown here is derived from an EMBL/GenBank/DDBJ whole genome shotgun (WGS) entry which is preliminary data.</text>
</comment>
<reference evidence="1 2" key="1">
    <citation type="submission" date="2021-06" db="EMBL/GenBank/DDBJ databases">
        <authorList>
            <person name="Kallberg Y."/>
            <person name="Tangrot J."/>
            <person name="Rosling A."/>
        </authorList>
    </citation>
    <scope>NUCLEOTIDE SEQUENCE [LARGE SCALE GENOMIC DNA]</scope>
    <source>
        <strain evidence="1 2">120-4 pot B 10/14</strain>
    </source>
</reference>
<proteinExistence type="predicted"/>
<accession>A0ABN7WWB3</accession>
<dbReference type="Proteomes" id="UP000789901">
    <property type="component" value="Unassembled WGS sequence"/>
</dbReference>
<dbReference type="EMBL" id="CAJVQB010068363">
    <property type="protein sequence ID" value="CAG8842236.1"/>
    <property type="molecule type" value="Genomic_DNA"/>
</dbReference>
<gene>
    <name evidence="1" type="ORF">GMARGA_LOCUS35876</name>
</gene>
<evidence type="ECO:0000313" key="2">
    <source>
        <dbReference type="Proteomes" id="UP000789901"/>
    </source>
</evidence>
<name>A0ABN7WWB3_GIGMA</name>